<feature type="domain" description="Protein kinase" evidence="6">
    <location>
        <begin position="12"/>
        <end position="245"/>
    </location>
</feature>
<dbReference type="GO" id="GO:0004674">
    <property type="term" value="F:protein serine/threonine kinase activity"/>
    <property type="evidence" value="ECO:0007669"/>
    <property type="project" value="UniProtKB-KW"/>
</dbReference>
<dbReference type="EMBL" id="KQ965735">
    <property type="protein sequence ID" value="KXS20432.1"/>
    <property type="molecule type" value="Genomic_DNA"/>
</dbReference>
<feature type="binding site" evidence="4">
    <location>
        <position position="39"/>
    </location>
    <ligand>
        <name>ATP</name>
        <dbReference type="ChEBI" id="CHEBI:30616"/>
    </ligand>
</feature>
<dbReference type="SUPFAM" id="SSF56112">
    <property type="entry name" value="Protein kinase-like (PK-like)"/>
    <property type="match status" value="1"/>
</dbReference>
<dbReference type="InterPro" id="IPR051681">
    <property type="entry name" value="Ser/Thr_Kinases-Pseudokinases"/>
</dbReference>
<dbReference type="PIRSF" id="PIRSF000654">
    <property type="entry name" value="Integrin-linked_kinase"/>
    <property type="match status" value="1"/>
</dbReference>
<evidence type="ECO:0000259" key="6">
    <source>
        <dbReference type="PROSITE" id="PS50011"/>
    </source>
</evidence>
<feature type="non-terminal residue" evidence="7">
    <location>
        <position position="245"/>
    </location>
</feature>
<gene>
    <name evidence="7" type="ORF">M427DRAFT_501036</name>
</gene>
<dbReference type="InterPro" id="IPR008271">
    <property type="entry name" value="Ser/Thr_kinase_AS"/>
</dbReference>
<evidence type="ECO:0000256" key="3">
    <source>
        <dbReference type="ARBA" id="ARBA00022840"/>
    </source>
</evidence>
<evidence type="ECO:0000313" key="8">
    <source>
        <dbReference type="Proteomes" id="UP000070544"/>
    </source>
</evidence>
<evidence type="ECO:0000313" key="7">
    <source>
        <dbReference type="EMBL" id="KXS20432.1"/>
    </source>
</evidence>
<proteinExistence type="inferred from homology"/>
<dbReference type="STRING" id="1344416.A0A139AUM5"/>
<keyword evidence="2 4" id="KW-0547">Nucleotide-binding</keyword>
<dbReference type="InterPro" id="IPR011009">
    <property type="entry name" value="Kinase-like_dom_sf"/>
</dbReference>
<dbReference type="PANTHER" id="PTHR44329">
    <property type="entry name" value="SERINE/THREONINE-PROTEIN KINASE TNNI3K-RELATED"/>
    <property type="match status" value="1"/>
</dbReference>
<keyword evidence="1 5" id="KW-0723">Serine/threonine-protein kinase</keyword>
<dbReference type="InterPro" id="IPR001245">
    <property type="entry name" value="Ser-Thr/Tyr_kinase_cat_dom"/>
</dbReference>
<dbReference type="Gene3D" id="1.10.510.10">
    <property type="entry name" value="Transferase(Phosphotransferase) domain 1"/>
    <property type="match status" value="1"/>
</dbReference>
<accession>A0A139AUM5</accession>
<evidence type="ECO:0000256" key="1">
    <source>
        <dbReference type="ARBA" id="ARBA00022527"/>
    </source>
</evidence>
<evidence type="ECO:0000256" key="2">
    <source>
        <dbReference type="ARBA" id="ARBA00022741"/>
    </source>
</evidence>
<dbReference type="Proteomes" id="UP000070544">
    <property type="component" value="Unassembled WGS sequence"/>
</dbReference>
<organism evidence="7 8">
    <name type="scientific">Gonapodya prolifera (strain JEL478)</name>
    <name type="common">Monoblepharis prolifera</name>
    <dbReference type="NCBI Taxonomy" id="1344416"/>
    <lineage>
        <taxon>Eukaryota</taxon>
        <taxon>Fungi</taxon>
        <taxon>Fungi incertae sedis</taxon>
        <taxon>Chytridiomycota</taxon>
        <taxon>Chytridiomycota incertae sedis</taxon>
        <taxon>Monoblepharidomycetes</taxon>
        <taxon>Monoblepharidales</taxon>
        <taxon>Gonapodyaceae</taxon>
        <taxon>Gonapodya</taxon>
    </lineage>
</organism>
<keyword evidence="8" id="KW-1185">Reference proteome</keyword>
<dbReference type="AlphaFoldDB" id="A0A139AUM5"/>
<dbReference type="PANTHER" id="PTHR44329:SF261">
    <property type="entry name" value="ZINC FINGER CONTAINING PROTEIN KINASE-RELATED"/>
    <property type="match status" value="1"/>
</dbReference>
<dbReference type="OrthoDB" id="10261027at2759"/>
<dbReference type="Pfam" id="PF07714">
    <property type="entry name" value="PK_Tyr_Ser-Thr"/>
    <property type="match status" value="1"/>
</dbReference>
<protein>
    <submittedName>
        <fullName evidence="7">Kinase-like protein</fullName>
    </submittedName>
</protein>
<keyword evidence="7" id="KW-0418">Kinase</keyword>
<evidence type="ECO:0000256" key="5">
    <source>
        <dbReference type="RuleBase" id="RU000304"/>
    </source>
</evidence>
<dbReference type="PRINTS" id="PR00109">
    <property type="entry name" value="TYRKINASE"/>
</dbReference>
<keyword evidence="7" id="KW-0808">Transferase</keyword>
<name>A0A139AUM5_GONPJ</name>
<dbReference type="InterPro" id="IPR017441">
    <property type="entry name" value="Protein_kinase_ATP_BS"/>
</dbReference>
<dbReference type="SMART" id="SM00220">
    <property type="entry name" value="S_TKc"/>
    <property type="match status" value="1"/>
</dbReference>
<dbReference type="PROSITE" id="PS00108">
    <property type="entry name" value="PROTEIN_KINASE_ST"/>
    <property type="match status" value="1"/>
</dbReference>
<dbReference type="PROSITE" id="PS50011">
    <property type="entry name" value="PROTEIN_KINASE_DOM"/>
    <property type="match status" value="1"/>
</dbReference>
<keyword evidence="3 4" id="KW-0067">ATP-binding</keyword>
<dbReference type="GO" id="GO:0005524">
    <property type="term" value="F:ATP binding"/>
    <property type="evidence" value="ECO:0007669"/>
    <property type="project" value="UniProtKB-UniRule"/>
</dbReference>
<dbReference type="PROSITE" id="PS00107">
    <property type="entry name" value="PROTEIN_KINASE_ATP"/>
    <property type="match status" value="1"/>
</dbReference>
<dbReference type="CDD" id="cd13999">
    <property type="entry name" value="STKc_MAP3K-like"/>
    <property type="match status" value="1"/>
</dbReference>
<evidence type="ECO:0000256" key="4">
    <source>
        <dbReference type="PROSITE-ProRule" id="PRU10141"/>
    </source>
</evidence>
<reference evidence="7 8" key="1">
    <citation type="journal article" date="2015" name="Genome Biol. Evol.">
        <title>Phylogenomic analyses indicate that early fungi evolved digesting cell walls of algal ancestors of land plants.</title>
        <authorList>
            <person name="Chang Y."/>
            <person name="Wang S."/>
            <person name="Sekimoto S."/>
            <person name="Aerts A.L."/>
            <person name="Choi C."/>
            <person name="Clum A."/>
            <person name="LaButti K.M."/>
            <person name="Lindquist E.A."/>
            <person name="Yee Ngan C."/>
            <person name="Ohm R.A."/>
            <person name="Salamov A.A."/>
            <person name="Grigoriev I.V."/>
            <person name="Spatafora J.W."/>
            <person name="Berbee M.L."/>
        </authorList>
    </citation>
    <scope>NUCLEOTIDE SEQUENCE [LARGE SCALE GENOMIC DNA]</scope>
    <source>
        <strain evidence="7 8">JEL478</strain>
    </source>
</reference>
<comment type="similarity">
    <text evidence="5">Belongs to the protein kinase superfamily.</text>
</comment>
<sequence>MSLSVRVNPSDIQWGRKLGQGTFSIVFEGLYRGERVAIKQVHGANVDDALKEAAILLIFSHKYVLRMVGVIAEGSLFGIVTEFCDGGTLFDYLHDPSKPVPPLLRWKWTYQFACGMQFLHDKNIQHRDLKSHNLLLDASGTLKIADVGLAKVLVIFMIQANHLNVVGTPLWMAPELRNGSPFTHKCDVYSFGVILWEIATRAIPPMPPVAPLVLQPQDDYAALVLACTDPDPARRPTFTQIVERV</sequence>
<dbReference type="InterPro" id="IPR000719">
    <property type="entry name" value="Prot_kinase_dom"/>
</dbReference>